<proteinExistence type="predicted"/>
<dbReference type="SUPFAM" id="SSF48452">
    <property type="entry name" value="TPR-like"/>
    <property type="match status" value="1"/>
</dbReference>
<reference evidence="4" key="1">
    <citation type="submission" date="2021-01" db="EMBL/GenBank/DDBJ databases">
        <authorList>
            <person name="Corre E."/>
            <person name="Pelletier E."/>
            <person name="Niang G."/>
            <person name="Scheremetjew M."/>
            <person name="Finn R."/>
            <person name="Kale V."/>
            <person name="Holt S."/>
            <person name="Cochrane G."/>
            <person name="Meng A."/>
            <person name="Brown T."/>
            <person name="Cohen L."/>
        </authorList>
    </citation>
    <scope>NUCLEOTIDE SEQUENCE</scope>
    <source>
        <strain evidence="4">CCMP3328</strain>
    </source>
</reference>
<feature type="repeat" description="TPR" evidence="3">
    <location>
        <begin position="58"/>
        <end position="91"/>
    </location>
</feature>
<evidence type="ECO:0000256" key="2">
    <source>
        <dbReference type="ARBA" id="ARBA00022803"/>
    </source>
</evidence>
<dbReference type="AlphaFoldDB" id="A0A7R9WTZ7"/>
<dbReference type="Gene3D" id="1.25.40.10">
    <property type="entry name" value="Tetratricopeptide repeat domain"/>
    <property type="match status" value="1"/>
</dbReference>
<dbReference type="SMART" id="SM00028">
    <property type="entry name" value="TPR"/>
    <property type="match status" value="3"/>
</dbReference>
<feature type="repeat" description="TPR" evidence="3">
    <location>
        <begin position="100"/>
        <end position="133"/>
    </location>
</feature>
<evidence type="ECO:0000256" key="3">
    <source>
        <dbReference type="PROSITE-ProRule" id="PRU00339"/>
    </source>
</evidence>
<dbReference type="InterPro" id="IPR019734">
    <property type="entry name" value="TPR_rpt"/>
</dbReference>
<name>A0A7R9WTZ7_9STRA</name>
<gene>
    <name evidence="4" type="ORF">CAUS1442_LOCUS6985</name>
</gene>
<evidence type="ECO:0008006" key="5">
    <source>
        <dbReference type="Google" id="ProtNLM"/>
    </source>
</evidence>
<dbReference type="PANTHER" id="PTHR45641:SF19">
    <property type="entry name" value="NEPHROCYSTIN-3"/>
    <property type="match status" value="1"/>
</dbReference>
<dbReference type="Pfam" id="PF13181">
    <property type="entry name" value="TPR_8"/>
    <property type="match status" value="1"/>
</dbReference>
<keyword evidence="2 3" id="KW-0802">TPR repeat</keyword>
<organism evidence="4">
    <name type="scientific">Craspedostauros australis</name>
    <dbReference type="NCBI Taxonomy" id="1486917"/>
    <lineage>
        <taxon>Eukaryota</taxon>
        <taxon>Sar</taxon>
        <taxon>Stramenopiles</taxon>
        <taxon>Ochrophyta</taxon>
        <taxon>Bacillariophyta</taxon>
        <taxon>Bacillariophyceae</taxon>
        <taxon>Bacillariophycidae</taxon>
        <taxon>Naviculales</taxon>
        <taxon>Naviculaceae</taxon>
        <taxon>Craspedostauros</taxon>
    </lineage>
</organism>
<dbReference type="EMBL" id="HBEF01011061">
    <property type="protein sequence ID" value="CAD8334880.1"/>
    <property type="molecule type" value="Transcribed_RNA"/>
</dbReference>
<sequence length="248" mass="28099">MAKIRHNIGCVNFELGKLDDAKKSYMEAIDQQKKAFGTWSTPFMIMTDTTKPGFLTMASTMCNKGYIDLEQGKYNEALSTFHESLKIQRLLLEADNKLILGTLDNIGYAYCMKRDYDSALKAYEELCKLQQESYGDQSQKGWSQSIRKLIYCQTSLQQWEAAFTNLQSLEDYLNTRGKGKNLADDLRNTHELMGEVNYQIFKFPTLAESIAPAMGCGYCTSDDVELSAWVPKKPANGSKMSGHRMTYA</sequence>
<dbReference type="PROSITE" id="PS50005">
    <property type="entry name" value="TPR"/>
    <property type="match status" value="2"/>
</dbReference>
<dbReference type="InterPro" id="IPR011990">
    <property type="entry name" value="TPR-like_helical_dom_sf"/>
</dbReference>
<evidence type="ECO:0000313" key="4">
    <source>
        <dbReference type="EMBL" id="CAD8334880.1"/>
    </source>
</evidence>
<dbReference type="PANTHER" id="PTHR45641">
    <property type="entry name" value="TETRATRICOPEPTIDE REPEAT PROTEIN (AFU_ORTHOLOGUE AFUA_6G03870)"/>
    <property type="match status" value="1"/>
</dbReference>
<protein>
    <recommendedName>
        <fullName evidence="5">MalT-like TPR region domain-containing protein</fullName>
    </recommendedName>
</protein>
<accession>A0A7R9WTZ7</accession>
<keyword evidence="1" id="KW-0677">Repeat</keyword>
<dbReference type="Pfam" id="PF13424">
    <property type="entry name" value="TPR_12"/>
    <property type="match status" value="1"/>
</dbReference>
<evidence type="ECO:0000256" key="1">
    <source>
        <dbReference type="ARBA" id="ARBA00022737"/>
    </source>
</evidence>